<comment type="caution">
    <text evidence="1">The sequence shown here is derived from an EMBL/GenBank/DDBJ whole genome shotgun (WGS) entry which is preliminary data.</text>
</comment>
<dbReference type="RefSeq" id="WP_141347135.1">
    <property type="nucleotide sequence ID" value="NZ_BJLF01000024.1"/>
</dbReference>
<sequence>MQNYDSYSEVEKASKLLTVKQAAYVRTATRIALRVEQDETDLELLSNEDKVAINYAVSRMSVTNGYFMSRGPLPLPEGGFNELNLRPFAELDVPDEISYHLACMAVSIINQGWACFQAHGQQLLRDFDMPSRTLDEAVRLVNHIRAVSMTPNLLAVK</sequence>
<dbReference type="AlphaFoldDB" id="A0A4Y3HZU9"/>
<keyword evidence="2" id="KW-1185">Reference proteome</keyword>
<dbReference type="Proteomes" id="UP000318717">
    <property type="component" value="Unassembled WGS sequence"/>
</dbReference>
<organism evidence="1 2">
    <name type="scientific">Vibrio inusitatus NBRC 102082</name>
    <dbReference type="NCBI Taxonomy" id="1219070"/>
    <lineage>
        <taxon>Bacteria</taxon>
        <taxon>Pseudomonadati</taxon>
        <taxon>Pseudomonadota</taxon>
        <taxon>Gammaproteobacteria</taxon>
        <taxon>Vibrionales</taxon>
        <taxon>Vibrionaceae</taxon>
        <taxon>Vibrio</taxon>
    </lineage>
</organism>
<dbReference type="OrthoDB" id="5826131at2"/>
<protein>
    <submittedName>
        <fullName evidence="1">Uncharacterized protein</fullName>
    </submittedName>
</protein>
<dbReference type="Gene3D" id="1.20.1290.10">
    <property type="entry name" value="AhpD-like"/>
    <property type="match status" value="1"/>
</dbReference>
<dbReference type="SUPFAM" id="SSF69118">
    <property type="entry name" value="AhpD-like"/>
    <property type="match status" value="1"/>
</dbReference>
<proteinExistence type="predicted"/>
<evidence type="ECO:0000313" key="2">
    <source>
        <dbReference type="Proteomes" id="UP000318717"/>
    </source>
</evidence>
<reference evidence="1 2" key="1">
    <citation type="submission" date="2019-06" db="EMBL/GenBank/DDBJ databases">
        <title>Whole genome shotgun sequence of Vibrio inusitatus NBRC 102082.</title>
        <authorList>
            <person name="Hosoyama A."/>
            <person name="Uohara A."/>
            <person name="Ohji S."/>
            <person name="Ichikawa N."/>
        </authorList>
    </citation>
    <scope>NUCLEOTIDE SEQUENCE [LARGE SCALE GENOMIC DNA]</scope>
    <source>
        <strain evidence="1 2">NBRC 102082</strain>
    </source>
</reference>
<dbReference type="EMBL" id="BJLF01000024">
    <property type="protein sequence ID" value="GEA52719.1"/>
    <property type="molecule type" value="Genomic_DNA"/>
</dbReference>
<name>A0A4Y3HZU9_9VIBR</name>
<gene>
    <name evidence="1" type="ORF">VIN01S_35230</name>
</gene>
<accession>A0A4Y3HZU9</accession>
<dbReference type="InterPro" id="IPR029032">
    <property type="entry name" value="AhpD-like"/>
</dbReference>
<evidence type="ECO:0000313" key="1">
    <source>
        <dbReference type="EMBL" id="GEA52719.1"/>
    </source>
</evidence>